<dbReference type="EMBL" id="LLXI01003094">
    <property type="protein sequence ID" value="PKY58608.1"/>
    <property type="molecule type" value="Genomic_DNA"/>
</dbReference>
<reference evidence="1 2" key="1">
    <citation type="submission" date="2015-10" db="EMBL/GenBank/DDBJ databases">
        <title>Genome analyses suggest a sexual origin of heterokaryosis in a supposedly ancient asexual fungus.</title>
        <authorList>
            <person name="Ropars J."/>
            <person name="Sedzielewska K."/>
            <person name="Noel J."/>
            <person name="Charron P."/>
            <person name="Farinelli L."/>
            <person name="Marton T."/>
            <person name="Kruger M."/>
            <person name="Pelin A."/>
            <person name="Brachmann A."/>
            <person name="Corradi N."/>
        </authorList>
    </citation>
    <scope>NUCLEOTIDE SEQUENCE [LARGE SCALE GENOMIC DNA]</scope>
    <source>
        <strain evidence="1 2">A4</strain>
    </source>
</reference>
<name>A0A2I1HIB7_9GLOM</name>
<dbReference type="Proteomes" id="UP000234323">
    <property type="component" value="Unassembled WGS sequence"/>
</dbReference>
<evidence type="ECO:0000313" key="2">
    <source>
        <dbReference type="Proteomes" id="UP000234323"/>
    </source>
</evidence>
<sequence length="421" mass="48908">MEFATSLIFAVSPRCCDFFLPRSYLVNYFDTYSAVPLFPKYDRKDYLTAVKNSFDQVQQLLELLICKERLYLLVILRLIRLLILIGLNESTFITRVFSLFKYLNNKVSFSSAKIKKYLKQKSKESVINVLYNDLKETGCDSLIIVYYQLEDIPSKISKWEKCGIIKLTYNSAKGFRSALQQIKSSVVTGGNVISKNQSQDKNTGLISGTLKQLAISDCPKAQEATRKIQVWFRRIYKRVVFRSDYDTLFNKIYNDMTIFCQTLIDEKGKKAVRKYNILLKGQTVNVIAELIMLQEKMEVIKNRLKKIINNHPSGTDEIDSCFELEDDLKYDQYEKVELALKSLSITENSSKHKEANFEWLENELHQAEDIIGQVWECIDECKAEISSFYFTENFISKKISKSQNSADETPYGDCDDWQHTY</sequence>
<comment type="caution">
    <text evidence="1">The sequence shown here is derived from an EMBL/GenBank/DDBJ whole genome shotgun (WGS) entry which is preliminary data.</text>
</comment>
<dbReference type="VEuPathDB" id="FungiDB:RhiirA1_513388"/>
<dbReference type="VEuPathDB" id="FungiDB:RhiirFUN_017183"/>
<accession>A0A2I1HIB7</accession>
<dbReference type="VEuPathDB" id="FungiDB:FUN_013897"/>
<keyword evidence="2" id="KW-1185">Reference proteome</keyword>
<organism evidence="1 2">
    <name type="scientific">Rhizophagus irregularis</name>
    <dbReference type="NCBI Taxonomy" id="588596"/>
    <lineage>
        <taxon>Eukaryota</taxon>
        <taxon>Fungi</taxon>
        <taxon>Fungi incertae sedis</taxon>
        <taxon>Mucoromycota</taxon>
        <taxon>Glomeromycotina</taxon>
        <taxon>Glomeromycetes</taxon>
        <taxon>Glomerales</taxon>
        <taxon>Glomeraceae</taxon>
        <taxon>Rhizophagus</taxon>
    </lineage>
</organism>
<gene>
    <name evidence="1" type="ORF">RhiirA4_550108</name>
</gene>
<evidence type="ECO:0000313" key="1">
    <source>
        <dbReference type="EMBL" id="PKY58608.1"/>
    </source>
</evidence>
<protein>
    <submittedName>
        <fullName evidence="1">Uncharacterized protein</fullName>
    </submittedName>
</protein>
<proteinExistence type="predicted"/>
<dbReference type="AlphaFoldDB" id="A0A2I1HIB7"/>